<evidence type="ECO:0000313" key="1">
    <source>
        <dbReference type="EMBL" id="SQJ02555.1"/>
    </source>
</evidence>
<reference evidence="1 2" key="1">
    <citation type="submission" date="2018-06" db="EMBL/GenBank/DDBJ databases">
        <authorList>
            <consortium name="Pathogen Informatics"/>
            <person name="Doyle S."/>
        </authorList>
    </citation>
    <scope>NUCLEOTIDE SEQUENCE [LARGE SCALE GENOMIC DNA]</scope>
    <source>
        <strain evidence="1 2">NCTC12112</strain>
    </source>
</reference>
<accession>A0AAX1TVU5</accession>
<dbReference type="AlphaFoldDB" id="A0AAX1TVU5"/>
<dbReference type="Pfam" id="PF14056">
    <property type="entry name" value="DUF4250"/>
    <property type="match status" value="1"/>
</dbReference>
<sequence>MRHNYLTMDINIAYSMLNMKLRDFYSSIDALCEDEEVDKEALIARFKDNGFIYNNSINQFTSI</sequence>
<gene>
    <name evidence="1" type="ORF">NCTC12112_01451</name>
</gene>
<dbReference type="GeneID" id="78456013"/>
<dbReference type="Proteomes" id="UP000249008">
    <property type="component" value="Chromosome 1"/>
</dbReference>
<dbReference type="KEGG" id="ful:C4N20_14395"/>
<protein>
    <recommendedName>
        <fullName evidence="3">DUF4250 domain-containing protein</fullName>
    </recommendedName>
</protein>
<proteinExistence type="predicted"/>
<dbReference type="EMBL" id="LS483487">
    <property type="protein sequence ID" value="SQJ02555.1"/>
    <property type="molecule type" value="Genomic_DNA"/>
</dbReference>
<organism evidence="1 2">
    <name type="scientific">Fusobacterium ulcerans</name>
    <dbReference type="NCBI Taxonomy" id="861"/>
    <lineage>
        <taxon>Bacteria</taxon>
        <taxon>Fusobacteriati</taxon>
        <taxon>Fusobacteriota</taxon>
        <taxon>Fusobacteriia</taxon>
        <taxon>Fusobacteriales</taxon>
        <taxon>Fusobacteriaceae</taxon>
        <taxon>Fusobacterium</taxon>
    </lineage>
</organism>
<evidence type="ECO:0008006" key="3">
    <source>
        <dbReference type="Google" id="ProtNLM"/>
    </source>
</evidence>
<evidence type="ECO:0000313" key="2">
    <source>
        <dbReference type="Proteomes" id="UP000249008"/>
    </source>
</evidence>
<dbReference type="InterPro" id="IPR025346">
    <property type="entry name" value="DUF4250"/>
</dbReference>
<name>A0AAX1TVU5_9FUSO</name>
<dbReference type="RefSeq" id="WP_005977357.1">
    <property type="nucleotide sequence ID" value="NZ_BAABXY010000001.1"/>
</dbReference>